<keyword evidence="2" id="KW-1185">Reference proteome</keyword>
<reference evidence="1 2" key="1">
    <citation type="journal article" date="2006" name="Science">
        <title>The genome of black cottonwood, Populus trichocarpa (Torr. &amp; Gray).</title>
        <authorList>
            <person name="Tuskan G.A."/>
            <person name="Difazio S."/>
            <person name="Jansson S."/>
            <person name="Bohlmann J."/>
            <person name="Grigoriev I."/>
            <person name="Hellsten U."/>
            <person name="Putnam N."/>
            <person name="Ralph S."/>
            <person name="Rombauts S."/>
            <person name="Salamov A."/>
            <person name="Schein J."/>
            <person name="Sterck L."/>
            <person name="Aerts A."/>
            <person name="Bhalerao R.R."/>
            <person name="Bhalerao R.P."/>
            <person name="Blaudez D."/>
            <person name="Boerjan W."/>
            <person name="Brun A."/>
            <person name="Brunner A."/>
            <person name="Busov V."/>
            <person name="Campbell M."/>
            <person name="Carlson J."/>
            <person name="Chalot M."/>
            <person name="Chapman J."/>
            <person name="Chen G.L."/>
            <person name="Cooper D."/>
            <person name="Coutinho P.M."/>
            <person name="Couturier J."/>
            <person name="Covert S."/>
            <person name="Cronk Q."/>
            <person name="Cunningham R."/>
            <person name="Davis J."/>
            <person name="Degroeve S."/>
            <person name="Dejardin A."/>
            <person name="Depamphilis C."/>
            <person name="Detter J."/>
            <person name="Dirks B."/>
            <person name="Dubchak I."/>
            <person name="Duplessis S."/>
            <person name="Ehlting J."/>
            <person name="Ellis B."/>
            <person name="Gendler K."/>
            <person name="Goodstein D."/>
            <person name="Gribskov M."/>
            <person name="Grimwood J."/>
            <person name="Groover A."/>
            <person name="Gunter L."/>
            <person name="Hamberger B."/>
            <person name="Heinze B."/>
            <person name="Helariutta Y."/>
            <person name="Henrissat B."/>
            <person name="Holligan D."/>
            <person name="Holt R."/>
            <person name="Huang W."/>
            <person name="Islam-Faridi N."/>
            <person name="Jones S."/>
            <person name="Jones-Rhoades M."/>
            <person name="Jorgensen R."/>
            <person name="Joshi C."/>
            <person name="Kangasjarvi J."/>
            <person name="Karlsson J."/>
            <person name="Kelleher C."/>
            <person name="Kirkpatrick R."/>
            <person name="Kirst M."/>
            <person name="Kohler A."/>
            <person name="Kalluri U."/>
            <person name="Larimer F."/>
            <person name="Leebens-Mack J."/>
            <person name="Leple J.C."/>
            <person name="Locascio P."/>
            <person name="Lou Y."/>
            <person name="Lucas S."/>
            <person name="Martin F."/>
            <person name="Montanini B."/>
            <person name="Napoli C."/>
            <person name="Nelson D.R."/>
            <person name="Nelson C."/>
            <person name="Nieminen K."/>
            <person name="Nilsson O."/>
            <person name="Pereda V."/>
            <person name="Peter G."/>
            <person name="Philippe R."/>
            <person name="Pilate G."/>
            <person name="Poliakov A."/>
            <person name="Razumovskaya J."/>
            <person name="Richardson P."/>
            <person name="Rinaldi C."/>
            <person name="Ritland K."/>
            <person name="Rouze P."/>
            <person name="Ryaboy D."/>
            <person name="Schmutz J."/>
            <person name="Schrader J."/>
            <person name="Segerman B."/>
            <person name="Shin H."/>
            <person name="Siddiqui A."/>
            <person name="Sterky F."/>
            <person name="Terry A."/>
            <person name="Tsai C.J."/>
            <person name="Uberbacher E."/>
            <person name="Unneberg P."/>
            <person name="Vahala J."/>
            <person name="Wall K."/>
            <person name="Wessler S."/>
            <person name="Yang G."/>
            <person name="Yin T."/>
            <person name="Douglas C."/>
            <person name="Marra M."/>
            <person name="Sandberg G."/>
            <person name="Van de Peer Y."/>
            <person name="Rokhsar D."/>
        </authorList>
    </citation>
    <scope>NUCLEOTIDE SEQUENCE [LARGE SCALE GENOMIC DNA]</scope>
    <source>
        <strain evidence="2">cv. Nisqually</strain>
    </source>
</reference>
<proteinExistence type="predicted"/>
<organism evidence="1 2">
    <name type="scientific">Populus trichocarpa</name>
    <name type="common">Western balsam poplar</name>
    <name type="synonym">Populus balsamifera subsp. trichocarpa</name>
    <dbReference type="NCBI Taxonomy" id="3694"/>
    <lineage>
        <taxon>Eukaryota</taxon>
        <taxon>Viridiplantae</taxon>
        <taxon>Streptophyta</taxon>
        <taxon>Embryophyta</taxon>
        <taxon>Tracheophyta</taxon>
        <taxon>Spermatophyta</taxon>
        <taxon>Magnoliopsida</taxon>
        <taxon>eudicotyledons</taxon>
        <taxon>Gunneridae</taxon>
        <taxon>Pentapetalae</taxon>
        <taxon>rosids</taxon>
        <taxon>fabids</taxon>
        <taxon>Malpighiales</taxon>
        <taxon>Salicaceae</taxon>
        <taxon>Saliceae</taxon>
        <taxon>Populus</taxon>
    </lineage>
</organism>
<comment type="caution">
    <text evidence="1">The sequence shown here is derived from an EMBL/GenBank/DDBJ whole genome shotgun (WGS) entry which is preliminary data.</text>
</comment>
<gene>
    <name evidence="1" type="ORF">POPTR_010G228766v4</name>
</gene>
<dbReference type="Proteomes" id="UP000006729">
    <property type="component" value="Chromosome 10"/>
</dbReference>
<accession>A0ACC0SF35</accession>
<name>A0ACC0SF35_POPTR</name>
<evidence type="ECO:0000313" key="1">
    <source>
        <dbReference type="EMBL" id="KAI9387836.1"/>
    </source>
</evidence>
<dbReference type="EMBL" id="CM009299">
    <property type="protein sequence ID" value="KAI9387836.1"/>
    <property type="molecule type" value="Genomic_DNA"/>
</dbReference>
<evidence type="ECO:0000313" key="2">
    <source>
        <dbReference type="Proteomes" id="UP000006729"/>
    </source>
</evidence>
<protein>
    <submittedName>
        <fullName evidence="1">Uncharacterized protein</fullName>
    </submittedName>
</protein>
<sequence>MDEREFDKMMEERYKNNPRFRYAEDADEAKRSMERNFLEPSAKDPTVWKVKCMVGRERHSAFCLMQKFVDLKSLGTKLQIISAFAIDHVKGFLYIEADKQIDIIEACKGLCSIYSSRVAPFPKNEVSHLISIRRGCNQVTEGTWARVKNGNYKGDLAQIVAVNDVRKKATVKLIPRIDFQALAQKFGGGLAKKKAAIPAPRLISSSELEEFRPLIQYRRDRDTGKMFEVLDGLMLKDGYLYKRVSIDSLSCMGVIPSEEELLKFKPSENNESENLEWLAQIYVGQKKKQVIGNEKGGDKGESSLSSGQKFELYNLVCFGRKDFGLVVGMEKDDSYKILKHGLEKPDVVTVALRDLKNGLTDMKFTALDHHKKTISVNDSVKVLEGPLKDRQGIVKQIYRGIIFIYDQNETEDGGYFCLKAQMCEKIKLSFDACCGKDGESGSLDFEDFPSSPKSPLSPKRPWQARENNRNFNQGDKDGLFFIGQTLRIRIGPLKGYLCQVLAIRYSDVTVKLGSQQKVLTVKSEHLSEVRAKSSAVSVSDEPGSSSFKPFDLSGTEGGSGGWTGGAGASTGG</sequence>